<dbReference type="FunFam" id="1.10.287.110:FF:000049">
    <property type="entry name" value="DnaJ homolog subfamily C member 12"/>
    <property type="match status" value="1"/>
</dbReference>
<comment type="function">
    <text evidence="2">Probable co-chaperone that participates in the proper folding of biopterin-dependent aromatic amino acid hydroxylases, which include phenylalanine-4-hydroxylase (PAH), tyrosine 3-monooxygenase (TH) and peripheral and neuronal tryptophan hydroxylases (TPH1 and TPH2).</text>
</comment>
<proteinExistence type="predicted"/>
<dbReference type="Gene3D" id="1.10.287.110">
    <property type="entry name" value="DnaJ domain"/>
    <property type="match status" value="1"/>
</dbReference>
<evidence type="ECO:0000256" key="5">
    <source>
        <dbReference type="ARBA" id="ARBA00076580"/>
    </source>
</evidence>
<sequence length="197" mass="23008">MDAILSCRPDDLEDYYKLLGCDELSTVEQILAEFKIKALECHPDKHPGNPKAVENFQKLQQAKEILTNEESRARYDYWRRSKITIPFQQWEALSNSVKTSMHWAVQSKKDQMLEAPDLNNSNNITNEIWTQQTENSEDGLSDGNREQEDVAIPDVKPQSSKNPDSPRFSEANYWHLRFRWSGDAPSELLRKFRNYEI</sequence>
<gene>
    <name evidence="8" type="ORF">AS27_09443</name>
</gene>
<keyword evidence="1" id="KW-0143">Chaperone</keyword>
<dbReference type="Proteomes" id="UP000053286">
    <property type="component" value="Unassembled WGS sequence"/>
</dbReference>
<evidence type="ECO:0000313" key="9">
    <source>
        <dbReference type="Proteomes" id="UP000053286"/>
    </source>
</evidence>
<evidence type="ECO:0000256" key="3">
    <source>
        <dbReference type="ARBA" id="ARBA00066073"/>
    </source>
</evidence>
<evidence type="ECO:0000313" key="8">
    <source>
        <dbReference type="EMBL" id="KFM02522.1"/>
    </source>
</evidence>
<evidence type="ECO:0000256" key="6">
    <source>
        <dbReference type="SAM" id="MobiDB-lite"/>
    </source>
</evidence>
<dbReference type="InterPro" id="IPR029827">
    <property type="entry name" value="JDP1-like"/>
</dbReference>
<organism evidence="8 9">
    <name type="scientific">Aptenodytes forsteri</name>
    <name type="common">Emperor penguin</name>
    <dbReference type="NCBI Taxonomy" id="9233"/>
    <lineage>
        <taxon>Eukaryota</taxon>
        <taxon>Metazoa</taxon>
        <taxon>Chordata</taxon>
        <taxon>Craniata</taxon>
        <taxon>Vertebrata</taxon>
        <taxon>Euteleostomi</taxon>
        <taxon>Archelosauria</taxon>
        <taxon>Archosauria</taxon>
        <taxon>Dinosauria</taxon>
        <taxon>Saurischia</taxon>
        <taxon>Theropoda</taxon>
        <taxon>Coelurosauria</taxon>
        <taxon>Aves</taxon>
        <taxon>Neognathae</taxon>
        <taxon>Neoaves</taxon>
        <taxon>Aequornithes</taxon>
        <taxon>Sphenisciformes</taxon>
        <taxon>Spheniscidae</taxon>
        <taxon>Aptenodytes</taxon>
    </lineage>
</organism>
<keyword evidence="9" id="KW-1185">Reference proteome</keyword>
<evidence type="ECO:0000256" key="4">
    <source>
        <dbReference type="ARBA" id="ARBA00074358"/>
    </source>
</evidence>
<comment type="subunit">
    <text evidence="3">Interacts with HSPA8. Interacts with TPH1. Interacts with TPH2.</text>
</comment>
<evidence type="ECO:0000256" key="1">
    <source>
        <dbReference type="ARBA" id="ARBA00023186"/>
    </source>
</evidence>
<dbReference type="SUPFAM" id="SSF46565">
    <property type="entry name" value="Chaperone J-domain"/>
    <property type="match status" value="1"/>
</dbReference>
<dbReference type="OrthoDB" id="436519at2759"/>
<dbReference type="PRINTS" id="PR00625">
    <property type="entry name" value="JDOMAIN"/>
</dbReference>
<name>A0A087QMR8_APTFO</name>
<dbReference type="PANTHER" id="PTHR44500">
    <property type="entry name" value="DNAJ HOMOLOG SUBFAMILY C MEMBER 12"/>
    <property type="match status" value="1"/>
</dbReference>
<dbReference type="AlphaFoldDB" id="A0A087QMR8"/>
<dbReference type="GO" id="GO:0005737">
    <property type="term" value="C:cytoplasm"/>
    <property type="evidence" value="ECO:0007669"/>
    <property type="project" value="TreeGrafter"/>
</dbReference>
<protein>
    <recommendedName>
        <fullName evidence="4">DnaJ homolog subfamily C member 12</fullName>
    </recommendedName>
    <alternativeName>
        <fullName evidence="5">J domain-containing protein 1</fullName>
    </alternativeName>
</protein>
<reference evidence="8 9" key="1">
    <citation type="submission" date="2014-04" db="EMBL/GenBank/DDBJ databases">
        <title>Genome evolution of avian class.</title>
        <authorList>
            <person name="Zhang G."/>
            <person name="Li C."/>
        </authorList>
    </citation>
    <scope>NUCLEOTIDE SEQUENCE [LARGE SCALE GENOMIC DNA]</scope>
    <source>
        <strain evidence="8">BGI_AS27</strain>
    </source>
</reference>
<dbReference type="SMART" id="SM00271">
    <property type="entry name" value="DnaJ"/>
    <property type="match status" value="1"/>
</dbReference>
<evidence type="ECO:0000259" key="7">
    <source>
        <dbReference type="PROSITE" id="PS50076"/>
    </source>
</evidence>
<feature type="domain" description="J" evidence="7">
    <location>
        <begin position="14"/>
        <end position="79"/>
    </location>
</feature>
<dbReference type="InterPro" id="IPR036869">
    <property type="entry name" value="J_dom_sf"/>
</dbReference>
<dbReference type="CDD" id="cd06257">
    <property type="entry name" value="DnaJ"/>
    <property type="match status" value="1"/>
</dbReference>
<feature type="region of interest" description="Disordered" evidence="6">
    <location>
        <begin position="133"/>
        <end position="168"/>
    </location>
</feature>
<dbReference type="EMBL" id="KL225745">
    <property type="protein sequence ID" value="KFM02522.1"/>
    <property type="molecule type" value="Genomic_DNA"/>
</dbReference>
<dbReference type="KEGG" id="afor:103908194"/>
<dbReference type="PANTHER" id="PTHR44500:SF1">
    <property type="entry name" value="DNAJ HOMOLOG SUBFAMILY C MEMBER 12"/>
    <property type="match status" value="1"/>
</dbReference>
<accession>A0A087QMR8</accession>
<dbReference type="STRING" id="9233.A0A087QMR8"/>
<dbReference type="Pfam" id="PF00226">
    <property type="entry name" value="DnaJ"/>
    <property type="match status" value="1"/>
</dbReference>
<dbReference type="InterPro" id="IPR001623">
    <property type="entry name" value="DnaJ_domain"/>
</dbReference>
<dbReference type="PROSITE" id="PS50076">
    <property type="entry name" value="DNAJ_2"/>
    <property type="match status" value="1"/>
</dbReference>
<evidence type="ECO:0000256" key="2">
    <source>
        <dbReference type="ARBA" id="ARBA00053379"/>
    </source>
</evidence>